<comment type="caution">
    <text evidence="1">The sequence shown here is derived from an EMBL/GenBank/DDBJ whole genome shotgun (WGS) entry which is preliminary data.</text>
</comment>
<proteinExistence type="predicted"/>
<gene>
    <name evidence="1" type="ORF">BC938DRAFT_470918</name>
</gene>
<sequence>MNEPSPVAQNSVAKDGRFGREMVSYGSARKETLGHPSFYTSTRPIYSFPSINPDIPTAFDEVLTRILVDVETRNVENAHIPEMERSPFNFLVCGSAPGIERHVFGKVETIAPTTVQVSPQLALAFVSFDDPMVTAKI</sequence>
<reference evidence="1 2" key="1">
    <citation type="journal article" date="2018" name="New Phytol.">
        <title>Phylogenomics of Endogonaceae and evolution of mycorrhizas within Mucoromycota.</title>
        <authorList>
            <person name="Chang Y."/>
            <person name="Desiro A."/>
            <person name="Na H."/>
            <person name="Sandor L."/>
            <person name="Lipzen A."/>
            <person name="Clum A."/>
            <person name="Barry K."/>
            <person name="Grigoriev I.V."/>
            <person name="Martin F.M."/>
            <person name="Stajich J.E."/>
            <person name="Smith M.E."/>
            <person name="Bonito G."/>
            <person name="Spatafora J.W."/>
        </authorList>
    </citation>
    <scope>NUCLEOTIDE SEQUENCE [LARGE SCALE GENOMIC DNA]</scope>
    <source>
        <strain evidence="1 2">AD002</strain>
    </source>
</reference>
<dbReference type="Proteomes" id="UP000274822">
    <property type="component" value="Unassembled WGS sequence"/>
</dbReference>
<accession>A0A433Q961</accession>
<evidence type="ECO:0000313" key="1">
    <source>
        <dbReference type="EMBL" id="RUS26323.1"/>
    </source>
</evidence>
<evidence type="ECO:0000313" key="2">
    <source>
        <dbReference type="Proteomes" id="UP000274822"/>
    </source>
</evidence>
<protein>
    <submittedName>
        <fullName evidence="1">Uncharacterized protein</fullName>
    </submittedName>
</protein>
<name>A0A433Q961_9FUNG</name>
<keyword evidence="2" id="KW-1185">Reference proteome</keyword>
<dbReference type="EMBL" id="RBNJ01010743">
    <property type="protein sequence ID" value="RUS26323.1"/>
    <property type="molecule type" value="Genomic_DNA"/>
</dbReference>
<dbReference type="AlphaFoldDB" id="A0A433Q961"/>
<organism evidence="1 2">
    <name type="scientific">Jimgerdemannia flammicorona</name>
    <dbReference type="NCBI Taxonomy" id="994334"/>
    <lineage>
        <taxon>Eukaryota</taxon>
        <taxon>Fungi</taxon>
        <taxon>Fungi incertae sedis</taxon>
        <taxon>Mucoromycota</taxon>
        <taxon>Mucoromycotina</taxon>
        <taxon>Endogonomycetes</taxon>
        <taxon>Endogonales</taxon>
        <taxon>Endogonaceae</taxon>
        <taxon>Jimgerdemannia</taxon>
    </lineage>
</organism>